<sequence length="535" mass="59586">MAVFPDPRSDSARDVRACRVHPDGDESGTDGVTTGVSPDALLGQGELPMDYELTILLVEDDPDTCGSLRDILELDGHQVLFAGSLAQARQIVTDQQVTVVLLDRRLPDGSADDFLPELHALVPAAEIIVITGYADMDSTIAAFRDGATDYILKPINPEALRKSVERIAQRRHIENELLREQKFADIILSTAEAVVLVLDLKGKIIRFNPYFERISGWTLATCLGRDWFDQCLPPKDRQSFRQVFLDTSGDVETSGIINPILTRDGRQRQIRWSNTTLKDDDSRPYAVLGIGVDVTDLLTAQEQSLQSERLATIGRTITGLAHESRNALQRIQAGLEMLELELEQYPDARRDLDSIQRATHDLNNLLEEVRSFAAPIHLHLEHASLPEIWTRVWRHLEVARQGREVSLIESHSEGDMTVKLDVLRIEQVFRNLFENSLAAATDPVRIWVDCNRGPGDELCITVRDNGPGLSIEQREKVFEPFYTTKSTGTGLGMAIVQRIVQAHRGRIEVGQPPASGGAVFSIHLPSAPWMGNRPI</sequence>
<dbReference type="CDD" id="cd00082">
    <property type="entry name" value="HisKA"/>
    <property type="match status" value="1"/>
</dbReference>
<dbReference type="PRINTS" id="PR00344">
    <property type="entry name" value="BCTRLSENSOR"/>
</dbReference>
<gene>
    <name evidence="13" type="primary">tmoS</name>
    <name evidence="13" type="ORF">Pla100_16120</name>
</gene>
<name>A0A5C6AS11_9BACT</name>
<evidence type="ECO:0000256" key="5">
    <source>
        <dbReference type="ARBA" id="ARBA00022741"/>
    </source>
</evidence>
<dbReference type="RefSeq" id="WP_231602821.1">
    <property type="nucleotide sequence ID" value="NZ_SJPM01000002.1"/>
</dbReference>
<keyword evidence="7" id="KW-0067">ATP-binding</keyword>
<proteinExistence type="predicted"/>
<dbReference type="InterPro" id="IPR001789">
    <property type="entry name" value="Sig_transdc_resp-reg_receiver"/>
</dbReference>
<dbReference type="EMBL" id="SJPM01000002">
    <property type="protein sequence ID" value="TWU01876.1"/>
    <property type="molecule type" value="Genomic_DNA"/>
</dbReference>
<dbReference type="SUPFAM" id="SSF55785">
    <property type="entry name" value="PYP-like sensor domain (PAS domain)"/>
    <property type="match status" value="1"/>
</dbReference>
<dbReference type="PANTHER" id="PTHR43065">
    <property type="entry name" value="SENSOR HISTIDINE KINASE"/>
    <property type="match status" value="1"/>
</dbReference>
<dbReference type="SUPFAM" id="SSF52172">
    <property type="entry name" value="CheY-like"/>
    <property type="match status" value="1"/>
</dbReference>
<dbReference type="PROSITE" id="PS50110">
    <property type="entry name" value="RESPONSE_REGULATORY"/>
    <property type="match status" value="1"/>
</dbReference>
<dbReference type="Proteomes" id="UP000316213">
    <property type="component" value="Unassembled WGS sequence"/>
</dbReference>
<dbReference type="InterPro" id="IPR000014">
    <property type="entry name" value="PAS"/>
</dbReference>
<dbReference type="InterPro" id="IPR005467">
    <property type="entry name" value="His_kinase_dom"/>
</dbReference>
<dbReference type="InterPro" id="IPR011006">
    <property type="entry name" value="CheY-like_superfamily"/>
</dbReference>
<comment type="catalytic activity">
    <reaction evidence="1">
        <text>ATP + protein L-histidine = ADP + protein N-phospho-L-histidine.</text>
        <dbReference type="EC" id="2.7.13.3"/>
    </reaction>
</comment>
<dbReference type="PROSITE" id="PS50109">
    <property type="entry name" value="HIS_KIN"/>
    <property type="match status" value="1"/>
</dbReference>
<dbReference type="GO" id="GO:0005524">
    <property type="term" value="F:ATP binding"/>
    <property type="evidence" value="ECO:0007669"/>
    <property type="project" value="UniProtKB-KW"/>
</dbReference>
<dbReference type="Pfam" id="PF00072">
    <property type="entry name" value="Response_reg"/>
    <property type="match status" value="1"/>
</dbReference>
<dbReference type="SUPFAM" id="SSF55874">
    <property type="entry name" value="ATPase domain of HSP90 chaperone/DNA topoisomerase II/histidine kinase"/>
    <property type="match status" value="1"/>
</dbReference>
<keyword evidence="14" id="KW-1185">Reference proteome</keyword>
<keyword evidence="5" id="KW-0547">Nucleotide-binding</keyword>
<keyword evidence="6 13" id="KW-0418">Kinase</keyword>
<keyword evidence="4 13" id="KW-0808">Transferase</keyword>
<dbReference type="NCBIfam" id="TIGR00229">
    <property type="entry name" value="sensory_box"/>
    <property type="match status" value="1"/>
</dbReference>
<dbReference type="Gene3D" id="3.30.565.10">
    <property type="entry name" value="Histidine kinase-like ATPase, C-terminal domain"/>
    <property type="match status" value="1"/>
</dbReference>
<dbReference type="InterPro" id="IPR013656">
    <property type="entry name" value="PAS_4"/>
</dbReference>
<evidence type="ECO:0000259" key="11">
    <source>
        <dbReference type="PROSITE" id="PS50110"/>
    </source>
</evidence>
<evidence type="ECO:0000313" key="13">
    <source>
        <dbReference type="EMBL" id="TWU01876.1"/>
    </source>
</evidence>
<evidence type="ECO:0000256" key="3">
    <source>
        <dbReference type="ARBA" id="ARBA00022553"/>
    </source>
</evidence>
<evidence type="ECO:0000256" key="9">
    <source>
        <dbReference type="PROSITE-ProRule" id="PRU00169"/>
    </source>
</evidence>
<dbReference type="SMART" id="SM00448">
    <property type="entry name" value="REC"/>
    <property type="match status" value="1"/>
</dbReference>
<evidence type="ECO:0000256" key="4">
    <source>
        <dbReference type="ARBA" id="ARBA00022679"/>
    </source>
</evidence>
<dbReference type="CDD" id="cd00130">
    <property type="entry name" value="PAS"/>
    <property type="match status" value="1"/>
</dbReference>
<comment type="caution">
    <text evidence="13">The sequence shown here is derived from an EMBL/GenBank/DDBJ whole genome shotgun (WGS) entry which is preliminary data.</text>
</comment>
<evidence type="ECO:0000256" key="6">
    <source>
        <dbReference type="ARBA" id="ARBA00022777"/>
    </source>
</evidence>
<protein>
    <recommendedName>
        <fullName evidence="2">histidine kinase</fullName>
        <ecNumber evidence="2">2.7.13.3</ecNumber>
    </recommendedName>
</protein>
<dbReference type="InterPro" id="IPR036890">
    <property type="entry name" value="HATPase_C_sf"/>
</dbReference>
<evidence type="ECO:0000256" key="1">
    <source>
        <dbReference type="ARBA" id="ARBA00000085"/>
    </source>
</evidence>
<feature type="domain" description="Response regulatory" evidence="11">
    <location>
        <begin position="54"/>
        <end position="168"/>
    </location>
</feature>
<dbReference type="CDD" id="cd00156">
    <property type="entry name" value="REC"/>
    <property type="match status" value="1"/>
</dbReference>
<dbReference type="SMART" id="SM00387">
    <property type="entry name" value="HATPase_c"/>
    <property type="match status" value="1"/>
</dbReference>
<evidence type="ECO:0000256" key="2">
    <source>
        <dbReference type="ARBA" id="ARBA00012438"/>
    </source>
</evidence>
<evidence type="ECO:0000259" key="12">
    <source>
        <dbReference type="PROSITE" id="PS50112"/>
    </source>
</evidence>
<dbReference type="GO" id="GO:0000155">
    <property type="term" value="F:phosphorelay sensor kinase activity"/>
    <property type="evidence" value="ECO:0007669"/>
    <property type="project" value="InterPro"/>
</dbReference>
<dbReference type="InterPro" id="IPR003594">
    <property type="entry name" value="HATPase_dom"/>
</dbReference>
<dbReference type="SMART" id="SM00388">
    <property type="entry name" value="HisKA"/>
    <property type="match status" value="1"/>
</dbReference>
<dbReference type="SUPFAM" id="SSF47384">
    <property type="entry name" value="Homodimeric domain of signal transducing histidine kinase"/>
    <property type="match status" value="1"/>
</dbReference>
<dbReference type="InterPro" id="IPR004358">
    <property type="entry name" value="Sig_transdc_His_kin-like_C"/>
</dbReference>
<dbReference type="InterPro" id="IPR036097">
    <property type="entry name" value="HisK_dim/P_sf"/>
</dbReference>
<evidence type="ECO:0000256" key="7">
    <source>
        <dbReference type="ARBA" id="ARBA00022840"/>
    </source>
</evidence>
<dbReference type="PROSITE" id="PS50112">
    <property type="entry name" value="PAS"/>
    <property type="match status" value="1"/>
</dbReference>
<dbReference type="Pfam" id="PF02518">
    <property type="entry name" value="HATPase_c"/>
    <property type="match status" value="1"/>
</dbReference>
<keyword evidence="3 9" id="KW-0597">Phosphoprotein</keyword>
<feature type="modified residue" description="4-aspartylphosphate" evidence="9">
    <location>
        <position position="103"/>
    </location>
</feature>
<evidence type="ECO:0000313" key="14">
    <source>
        <dbReference type="Proteomes" id="UP000316213"/>
    </source>
</evidence>
<accession>A0A5C6AS11</accession>
<evidence type="ECO:0000259" key="10">
    <source>
        <dbReference type="PROSITE" id="PS50109"/>
    </source>
</evidence>
<dbReference type="InterPro" id="IPR003661">
    <property type="entry name" value="HisK_dim/P_dom"/>
</dbReference>
<keyword evidence="8" id="KW-0902">Two-component regulatory system</keyword>
<dbReference type="CDD" id="cd00075">
    <property type="entry name" value="HATPase"/>
    <property type="match status" value="1"/>
</dbReference>
<dbReference type="Gene3D" id="3.30.450.20">
    <property type="entry name" value="PAS domain"/>
    <property type="match status" value="1"/>
</dbReference>
<reference evidence="13 14" key="1">
    <citation type="submission" date="2019-02" db="EMBL/GenBank/DDBJ databases">
        <title>Deep-cultivation of Planctomycetes and their phenomic and genomic characterization uncovers novel biology.</title>
        <authorList>
            <person name="Wiegand S."/>
            <person name="Jogler M."/>
            <person name="Boedeker C."/>
            <person name="Pinto D."/>
            <person name="Vollmers J."/>
            <person name="Rivas-Marin E."/>
            <person name="Kohn T."/>
            <person name="Peeters S.H."/>
            <person name="Heuer A."/>
            <person name="Rast P."/>
            <person name="Oberbeckmann S."/>
            <person name="Bunk B."/>
            <person name="Jeske O."/>
            <person name="Meyerdierks A."/>
            <person name="Storesund J.E."/>
            <person name="Kallscheuer N."/>
            <person name="Luecker S."/>
            <person name="Lage O.M."/>
            <person name="Pohl T."/>
            <person name="Merkel B.J."/>
            <person name="Hornburger P."/>
            <person name="Mueller R.-W."/>
            <person name="Bruemmer F."/>
            <person name="Labrenz M."/>
            <person name="Spormann A.M."/>
            <person name="Op Den Camp H."/>
            <person name="Overmann J."/>
            <person name="Amann R."/>
            <person name="Jetten M.S.M."/>
            <person name="Mascher T."/>
            <person name="Medema M.H."/>
            <person name="Devos D.P."/>
            <person name="Kaster A.-K."/>
            <person name="Ovreas L."/>
            <person name="Rohde M."/>
            <person name="Galperin M.Y."/>
            <person name="Jogler C."/>
        </authorList>
    </citation>
    <scope>NUCLEOTIDE SEQUENCE [LARGE SCALE GENOMIC DNA]</scope>
    <source>
        <strain evidence="13 14">Pla100</strain>
    </source>
</reference>
<dbReference type="Gene3D" id="3.40.50.2300">
    <property type="match status" value="1"/>
</dbReference>
<feature type="domain" description="Histidine kinase" evidence="10">
    <location>
        <begin position="319"/>
        <end position="528"/>
    </location>
</feature>
<evidence type="ECO:0000256" key="8">
    <source>
        <dbReference type="ARBA" id="ARBA00023012"/>
    </source>
</evidence>
<dbReference type="SMART" id="SM00091">
    <property type="entry name" value="PAS"/>
    <property type="match status" value="1"/>
</dbReference>
<feature type="domain" description="PAS" evidence="12">
    <location>
        <begin position="179"/>
        <end position="252"/>
    </location>
</feature>
<dbReference type="EC" id="2.7.13.3" evidence="2"/>
<organism evidence="13 14">
    <name type="scientific">Neorhodopirellula pilleata</name>
    <dbReference type="NCBI Taxonomy" id="2714738"/>
    <lineage>
        <taxon>Bacteria</taxon>
        <taxon>Pseudomonadati</taxon>
        <taxon>Planctomycetota</taxon>
        <taxon>Planctomycetia</taxon>
        <taxon>Pirellulales</taxon>
        <taxon>Pirellulaceae</taxon>
        <taxon>Neorhodopirellula</taxon>
    </lineage>
</organism>
<dbReference type="AlphaFoldDB" id="A0A5C6AS11"/>
<dbReference type="Pfam" id="PF00512">
    <property type="entry name" value="HisKA"/>
    <property type="match status" value="1"/>
</dbReference>
<dbReference type="Gene3D" id="1.10.287.130">
    <property type="match status" value="1"/>
</dbReference>
<dbReference type="Pfam" id="PF08448">
    <property type="entry name" value="PAS_4"/>
    <property type="match status" value="1"/>
</dbReference>
<dbReference type="PANTHER" id="PTHR43065:SF10">
    <property type="entry name" value="PEROXIDE STRESS-ACTIVATED HISTIDINE KINASE MAK3"/>
    <property type="match status" value="1"/>
</dbReference>
<dbReference type="InterPro" id="IPR035965">
    <property type="entry name" value="PAS-like_dom_sf"/>
</dbReference>